<dbReference type="Pfam" id="PF00135">
    <property type="entry name" value="COesterase"/>
    <property type="match status" value="1"/>
</dbReference>
<keyword evidence="6" id="KW-1185">Reference proteome</keyword>
<gene>
    <name evidence="5" type="ORF">B0T11DRAFT_321849</name>
</gene>
<comment type="caution">
    <text evidence="5">The sequence shown here is derived from an EMBL/GenBank/DDBJ whole genome shotgun (WGS) entry which is preliminary data.</text>
</comment>
<keyword evidence="3" id="KW-0732">Signal</keyword>
<feature type="chain" id="PRO_5035487291" description="Carboxylic ester hydrolase" evidence="3">
    <location>
        <begin position="23"/>
        <end position="577"/>
    </location>
</feature>
<evidence type="ECO:0000256" key="1">
    <source>
        <dbReference type="ARBA" id="ARBA00005964"/>
    </source>
</evidence>
<proteinExistence type="inferred from homology"/>
<evidence type="ECO:0000313" key="5">
    <source>
        <dbReference type="EMBL" id="KAH7350088.1"/>
    </source>
</evidence>
<organism evidence="5 6">
    <name type="scientific">Plectosphaerella cucumerina</name>
    <dbReference type="NCBI Taxonomy" id="40658"/>
    <lineage>
        <taxon>Eukaryota</taxon>
        <taxon>Fungi</taxon>
        <taxon>Dikarya</taxon>
        <taxon>Ascomycota</taxon>
        <taxon>Pezizomycotina</taxon>
        <taxon>Sordariomycetes</taxon>
        <taxon>Hypocreomycetidae</taxon>
        <taxon>Glomerellales</taxon>
        <taxon>Plectosphaerellaceae</taxon>
        <taxon>Plectosphaerella</taxon>
    </lineage>
</organism>
<dbReference type="EMBL" id="JAGPXD010000006">
    <property type="protein sequence ID" value="KAH7350088.1"/>
    <property type="molecule type" value="Genomic_DNA"/>
</dbReference>
<dbReference type="InterPro" id="IPR029058">
    <property type="entry name" value="AB_hydrolase_fold"/>
</dbReference>
<dbReference type="InterPro" id="IPR019826">
    <property type="entry name" value="Carboxylesterase_B_AS"/>
</dbReference>
<evidence type="ECO:0000256" key="3">
    <source>
        <dbReference type="RuleBase" id="RU361235"/>
    </source>
</evidence>
<dbReference type="PROSITE" id="PS00122">
    <property type="entry name" value="CARBOXYLESTERASE_B_1"/>
    <property type="match status" value="1"/>
</dbReference>
<dbReference type="InterPro" id="IPR002018">
    <property type="entry name" value="CarbesteraseB"/>
</dbReference>
<dbReference type="SUPFAM" id="SSF53474">
    <property type="entry name" value="alpha/beta-Hydrolases"/>
    <property type="match status" value="1"/>
</dbReference>
<dbReference type="Gene3D" id="3.40.50.1820">
    <property type="entry name" value="alpha/beta hydrolase"/>
    <property type="match status" value="1"/>
</dbReference>
<reference evidence="5" key="1">
    <citation type="journal article" date="2021" name="Nat. Commun.">
        <title>Genetic determinants of endophytism in the Arabidopsis root mycobiome.</title>
        <authorList>
            <person name="Mesny F."/>
            <person name="Miyauchi S."/>
            <person name="Thiergart T."/>
            <person name="Pickel B."/>
            <person name="Atanasova L."/>
            <person name="Karlsson M."/>
            <person name="Huettel B."/>
            <person name="Barry K.W."/>
            <person name="Haridas S."/>
            <person name="Chen C."/>
            <person name="Bauer D."/>
            <person name="Andreopoulos W."/>
            <person name="Pangilinan J."/>
            <person name="LaButti K."/>
            <person name="Riley R."/>
            <person name="Lipzen A."/>
            <person name="Clum A."/>
            <person name="Drula E."/>
            <person name="Henrissat B."/>
            <person name="Kohler A."/>
            <person name="Grigoriev I.V."/>
            <person name="Martin F.M."/>
            <person name="Hacquard S."/>
        </authorList>
    </citation>
    <scope>NUCLEOTIDE SEQUENCE</scope>
    <source>
        <strain evidence="5">MPI-CAGE-AT-0016</strain>
    </source>
</reference>
<name>A0A8K0WZ41_9PEZI</name>
<keyword evidence="2 3" id="KW-0378">Hydrolase</keyword>
<dbReference type="EC" id="3.1.1.-" evidence="3"/>
<accession>A0A8K0WZ41</accession>
<dbReference type="OrthoDB" id="408631at2759"/>
<dbReference type="GO" id="GO:0016787">
    <property type="term" value="F:hydrolase activity"/>
    <property type="evidence" value="ECO:0007669"/>
    <property type="project" value="UniProtKB-KW"/>
</dbReference>
<feature type="signal peptide" evidence="3">
    <location>
        <begin position="1"/>
        <end position="22"/>
    </location>
</feature>
<evidence type="ECO:0000259" key="4">
    <source>
        <dbReference type="Pfam" id="PF00135"/>
    </source>
</evidence>
<dbReference type="AlphaFoldDB" id="A0A8K0WZ41"/>
<protein>
    <recommendedName>
        <fullName evidence="3">Carboxylic ester hydrolase</fullName>
        <ecNumber evidence="3">3.1.1.-</ecNumber>
    </recommendedName>
</protein>
<evidence type="ECO:0000313" key="6">
    <source>
        <dbReference type="Proteomes" id="UP000813385"/>
    </source>
</evidence>
<dbReference type="InterPro" id="IPR050309">
    <property type="entry name" value="Type-B_Carboxylest/Lipase"/>
</dbReference>
<sequence length="577" mass="62187">MRSSSLLLACAAALTSASPSLAQSDTIVHLGSAGSYKGVVQNDGAVVSWKGIPYAQPPLGRLRFMPPEPLEKRDSSIVDVTTDALRCVQFSGADYGVINNNIVGVRAGPGEEDCLKLWIWKPANATAKARLPVMVYVHGGALQYSAAPNNDFSDWVGQSQDFIAVNIGYRLGALGFMAHPDLPSANAGLLDHRMALKWVKKNIAAFGGDSRDITLMGQSGGGLAVASQMVLYDGDTQGLFQKTIPRSIQRSPTFHINDLVDRNAKFFELLNCTAEQTQLLCFQNASVPAVVNAYNKIGAYKPTDGTFSGLTFGSFAGFLPTIDDVTLTDTITRLFKKGKVANVKVLVGTTNDEGSNLVSRSITTLGPAQNGIWNLTASQIETYLKFYPINATFGSYSSDNFFPSAYKAAIQGTTGFGEAGITGSERLVARYMADAIGQTKVWSFRFNAPGVGTNYNGTDFPLGFSSHSADNSYLQNATAVMKPFEAALAREWRAYVGSFIRTGNPNKQKQALSPTWPNYGALGDYATSPIRLVPQFAFSSNANSTYPTSTQVEVAAKAQTERMDWWTSDKVLESSRL</sequence>
<evidence type="ECO:0000256" key="2">
    <source>
        <dbReference type="ARBA" id="ARBA00022801"/>
    </source>
</evidence>
<feature type="domain" description="Carboxylesterase type B" evidence="4">
    <location>
        <begin position="34"/>
        <end position="519"/>
    </location>
</feature>
<dbReference type="Proteomes" id="UP000813385">
    <property type="component" value="Unassembled WGS sequence"/>
</dbReference>
<comment type="similarity">
    <text evidence="1 3">Belongs to the type-B carboxylesterase/lipase family.</text>
</comment>
<dbReference type="PANTHER" id="PTHR11559">
    <property type="entry name" value="CARBOXYLESTERASE"/>
    <property type="match status" value="1"/>
</dbReference>